<keyword evidence="3" id="KW-0804">Transcription</keyword>
<dbReference type="CDD" id="cd06296">
    <property type="entry name" value="PBP1_CatR-like"/>
    <property type="match status" value="1"/>
</dbReference>
<dbReference type="EMBL" id="ADVG01000003">
    <property type="protein sequence ID" value="EFH83833.1"/>
    <property type="molecule type" value="Genomic_DNA"/>
</dbReference>
<keyword evidence="2" id="KW-0238">DNA-binding</keyword>
<dbReference type="InterPro" id="IPR046335">
    <property type="entry name" value="LacI/GalR-like_sensor"/>
</dbReference>
<reference evidence="5 6" key="1">
    <citation type="journal article" date="2011" name="Stand. Genomic Sci.">
        <title>Non-contiguous finished genome sequence and contextual data of the filamentous soil bacterium Ktedonobacter racemifer type strain (SOSP1-21).</title>
        <authorList>
            <person name="Chang Y.J."/>
            <person name="Land M."/>
            <person name="Hauser L."/>
            <person name="Chertkov O."/>
            <person name="Del Rio T.G."/>
            <person name="Nolan M."/>
            <person name="Copeland A."/>
            <person name="Tice H."/>
            <person name="Cheng J.F."/>
            <person name="Lucas S."/>
            <person name="Han C."/>
            <person name="Goodwin L."/>
            <person name="Pitluck S."/>
            <person name="Ivanova N."/>
            <person name="Ovchinikova G."/>
            <person name="Pati A."/>
            <person name="Chen A."/>
            <person name="Palaniappan K."/>
            <person name="Mavromatis K."/>
            <person name="Liolios K."/>
            <person name="Brettin T."/>
            <person name="Fiebig A."/>
            <person name="Rohde M."/>
            <person name="Abt B."/>
            <person name="Goker M."/>
            <person name="Detter J.C."/>
            <person name="Woyke T."/>
            <person name="Bristow J."/>
            <person name="Eisen J.A."/>
            <person name="Markowitz V."/>
            <person name="Hugenholtz P."/>
            <person name="Kyrpides N.C."/>
            <person name="Klenk H.P."/>
            <person name="Lapidus A."/>
        </authorList>
    </citation>
    <scope>NUCLEOTIDE SEQUENCE [LARGE SCALE GENOMIC DNA]</scope>
    <source>
        <strain evidence="6">DSM 44963</strain>
    </source>
</reference>
<proteinExistence type="predicted"/>
<accession>D6TTT2</accession>
<evidence type="ECO:0000313" key="6">
    <source>
        <dbReference type="Proteomes" id="UP000004508"/>
    </source>
</evidence>
<dbReference type="AlphaFoldDB" id="D6TTT2"/>
<dbReference type="GO" id="GO:0003700">
    <property type="term" value="F:DNA-binding transcription factor activity"/>
    <property type="evidence" value="ECO:0007669"/>
    <property type="project" value="TreeGrafter"/>
</dbReference>
<evidence type="ECO:0000256" key="3">
    <source>
        <dbReference type="ARBA" id="ARBA00023163"/>
    </source>
</evidence>
<sequence length="303" mass="33507">MAERGYMLNKAARSLRKGSSGQIDFLVGQELNSYYAFEILRGVEEALLPTEVRMVLASTHALREREQQWRQRLSEGAVDGAVLVLADKRSLYLQELSRRGIPFVVVDPFGELGPEDLSVSATNWSGGKLATEYLISLGHRRIAALMGLPDHPCTQDRIAGYRHALQEAGVPVDPALIRFADFHAEQAYQEMMQILALPEMPTAIFVGSDEQCLGVYRALFERGIAVPGAMSVIGFDNMPYAEWVTPALTTIHQPLLEMGRVATKLLLRLIAGEPVESVRIELATPPHQTRVLCFTAGKLLKPI</sequence>
<evidence type="ECO:0000256" key="1">
    <source>
        <dbReference type="ARBA" id="ARBA00023015"/>
    </source>
</evidence>
<dbReference type="GO" id="GO:0000976">
    <property type="term" value="F:transcription cis-regulatory region binding"/>
    <property type="evidence" value="ECO:0007669"/>
    <property type="project" value="TreeGrafter"/>
</dbReference>
<dbReference type="Gene3D" id="3.40.50.2300">
    <property type="match status" value="2"/>
</dbReference>
<feature type="domain" description="Transcriptional regulator LacI/GalR-like sensor" evidence="4">
    <location>
        <begin position="132"/>
        <end position="282"/>
    </location>
</feature>
<organism evidence="5 6">
    <name type="scientific">Ktedonobacter racemifer DSM 44963</name>
    <dbReference type="NCBI Taxonomy" id="485913"/>
    <lineage>
        <taxon>Bacteria</taxon>
        <taxon>Bacillati</taxon>
        <taxon>Chloroflexota</taxon>
        <taxon>Ktedonobacteria</taxon>
        <taxon>Ktedonobacterales</taxon>
        <taxon>Ktedonobacteraceae</taxon>
        <taxon>Ktedonobacter</taxon>
    </lineage>
</organism>
<dbReference type="InterPro" id="IPR028082">
    <property type="entry name" value="Peripla_BP_I"/>
</dbReference>
<dbReference type="PANTHER" id="PTHR30146">
    <property type="entry name" value="LACI-RELATED TRANSCRIPTIONAL REPRESSOR"/>
    <property type="match status" value="1"/>
</dbReference>
<dbReference type="Proteomes" id="UP000004508">
    <property type="component" value="Unassembled WGS sequence"/>
</dbReference>
<dbReference type="STRING" id="485913.Krac_4833"/>
<gene>
    <name evidence="5" type="ORF">Krac_4833</name>
</gene>
<protein>
    <submittedName>
        <fullName evidence="5">Periplasmic binding protein/LacI transcriptional regulator</fullName>
    </submittedName>
</protein>
<comment type="caution">
    <text evidence="5">The sequence shown here is derived from an EMBL/GenBank/DDBJ whole genome shotgun (WGS) entry which is preliminary data.</text>
</comment>
<dbReference type="eggNOG" id="COG1609">
    <property type="taxonomic scope" value="Bacteria"/>
</dbReference>
<dbReference type="PANTHER" id="PTHR30146:SF153">
    <property type="entry name" value="LACTOSE OPERON REPRESSOR"/>
    <property type="match status" value="1"/>
</dbReference>
<keyword evidence="6" id="KW-1185">Reference proteome</keyword>
<name>D6TTT2_KTERA</name>
<dbReference type="SUPFAM" id="SSF53822">
    <property type="entry name" value="Periplasmic binding protein-like I"/>
    <property type="match status" value="1"/>
</dbReference>
<dbReference type="Pfam" id="PF13377">
    <property type="entry name" value="Peripla_BP_3"/>
    <property type="match status" value="1"/>
</dbReference>
<keyword evidence="1" id="KW-0805">Transcription regulation</keyword>
<evidence type="ECO:0000256" key="2">
    <source>
        <dbReference type="ARBA" id="ARBA00023125"/>
    </source>
</evidence>
<evidence type="ECO:0000313" key="5">
    <source>
        <dbReference type="EMBL" id="EFH83833.1"/>
    </source>
</evidence>
<evidence type="ECO:0000259" key="4">
    <source>
        <dbReference type="Pfam" id="PF13377"/>
    </source>
</evidence>
<dbReference type="InParanoid" id="D6TTT2"/>